<dbReference type="AlphaFoldDB" id="A0A7S4N136"/>
<name>A0A7S4N136_GUITH</name>
<feature type="region of interest" description="Disordered" evidence="1">
    <location>
        <begin position="531"/>
        <end position="552"/>
    </location>
</feature>
<dbReference type="EMBL" id="HBKN01005613">
    <property type="protein sequence ID" value="CAE2258920.1"/>
    <property type="molecule type" value="Transcribed_RNA"/>
</dbReference>
<proteinExistence type="predicted"/>
<dbReference type="SUPFAM" id="SSF50978">
    <property type="entry name" value="WD40 repeat-like"/>
    <property type="match status" value="1"/>
</dbReference>
<sequence length="724" mass="81563">MPSVPWLYVLEKLWHDDQGEKVVHDKCLLASKVSLVCKEWAGHVRAGQMGNSFEQEIAKSLYSDILEDGRGIPRIKVQDSLKKEIEIELCRRSSRIPVEHFVMSDFISLISTAGSIAAFAHVIPKPSELVLGVNCWRGSIGAYVNHSLSIYCLKKATVVNQFPSNNRINALHVSVSNEIFAADQDGYVKVYSSVDSEAPWSETTTRVWRHPAQEAISCMSIREGNEHKVAVATCSGIHILISKEGSLQGLQSISFQKKACDAKHVFFISEISASIAFSNGSTVHYVDENFHCAWSFSHDQAVSYQEKDVRTLSFIIPVQSRQKAIPLGILRLKGNNLSLILYEDETVAWNIPMFEALCSFHGDEVFLYLVFEKCIKVASIRDPRIVLLRTRRPTRNADYFISTSLDTVGLFEDVSLRQLAGGGMGQLFHMGLTFVESARLACSGNVLICAELVENNIPMRVWYLHGSRTSKWPAVTRALCKSALYQLLIRDKGVQISTKDRPYREEAAHDYLSLLLATAAYNQADLQEHGSFSASSSERTNQPHLESQTAGEGEELSFEQLKLEEAQVKVLQVRRDCGQAEGRRWFKSLELLAGDITTPIERHMTQGFWISNFMISPEAADDLAAAAAECRDNECLLRLPEMRNQLHRHITLSHRPARLLRLFSDMVGDSLPHRREDTEDIGRGQGREAAVHEWKRRWLSNARALFEEGDSIHALLQKELDHYH</sequence>
<protein>
    <submittedName>
        <fullName evidence="2">Uncharacterized protein</fullName>
    </submittedName>
</protein>
<evidence type="ECO:0000313" key="2">
    <source>
        <dbReference type="EMBL" id="CAE2258920.1"/>
    </source>
</evidence>
<reference evidence="2" key="1">
    <citation type="submission" date="2021-01" db="EMBL/GenBank/DDBJ databases">
        <authorList>
            <person name="Corre E."/>
            <person name="Pelletier E."/>
            <person name="Niang G."/>
            <person name="Scheremetjew M."/>
            <person name="Finn R."/>
            <person name="Kale V."/>
            <person name="Holt S."/>
            <person name="Cochrane G."/>
            <person name="Meng A."/>
            <person name="Brown T."/>
            <person name="Cohen L."/>
        </authorList>
    </citation>
    <scope>NUCLEOTIDE SEQUENCE</scope>
    <source>
        <strain evidence="2">CCMP 2712</strain>
    </source>
</reference>
<evidence type="ECO:0000256" key="1">
    <source>
        <dbReference type="SAM" id="MobiDB-lite"/>
    </source>
</evidence>
<dbReference type="InterPro" id="IPR036322">
    <property type="entry name" value="WD40_repeat_dom_sf"/>
</dbReference>
<feature type="compositionally biased region" description="Polar residues" evidence="1">
    <location>
        <begin position="531"/>
        <end position="550"/>
    </location>
</feature>
<gene>
    <name evidence="2" type="ORF">GTHE00462_LOCUS4515</name>
</gene>
<organism evidence="2">
    <name type="scientific">Guillardia theta</name>
    <name type="common">Cryptophyte</name>
    <name type="synonym">Cryptomonas phi</name>
    <dbReference type="NCBI Taxonomy" id="55529"/>
    <lineage>
        <taxon>Eukaryota</taxon>
        <taxon>Cryptophyceae</taxon>
        <taxon>Pyrenomonadales</taxon>
        <taxon>Geminigeraceae</taxon>
        <taxon>Guillardia</taxon>
    </lineage>
</organism>
<accession>A0A7S4N136</accession>